<dbReference type="EMBL" id="JAOJ01000001">
    <property type="protein sequence ID" value="EUA73856.1"/>
    <property type="molecule type" value="Genomic_DNA"/>
</dbReference>
<protein>
    <recommendedName>
        <fullName evidence="3">PadR family transcriptional regulator</fullName>
    </recommendedName>
</protein>
<proteinExistence type="predicted"/>
<dbReference type="Proteomes" id="UP000023351">
    <property type="component" value="Unassembled WGS sequence"/>
</dbReference>
<accession>X8E0X2</accession>
<evidence type="ECO:0000313" key="1">
    <source>
        <dbReference type="EMBL" id="EUA73856.1"/>
    </source>
</evidence>
<dbReference type="PATRIC" id="fig|1299321.3.peg.249"/>
<name>X8E0X2_9MYCO</name>
<organism evidence="1 2">
    <name type="scientific">Mycobacteroides abscessus subsp. bolletii 1513</name>
    <dbReference type="NCBI Taxonomy" id="1299321"/>
    <lineage>
        <taxon>Bacteria</taxon>
        <taxon>Bacillati</taxon>
        <taxon>Actinomycetota</taxon>
        <taxon>Actinomycetes</taxon>
        <taxon>Mycobacteriales</taxon>
        <taxon>Mycobacteriaceae</taxon>
        <taxon>Mycobacteroides</taxon>
        <taxon>Mycobacteroides abscessus</taxon>
    </lineage>
</organism>
<evidence type="ECO:0008006" key="3">
    <source>
        <dbReference type="Google" id="ProtNLM"/>
    </source>
</evidence>
<sequence>MARFFRHGELPLVLLALLAQRPMHGYELMSELSRLFGPAGISRPPERCIRRLMHWRWKVC</sequence>
<dbReference type="InterPro" id="IPR036390">
    <property type="entry name" value="WH_DNA-bd_sf"/>
</dbReference>
<dbReference type="InterPro" id="IPR036388">
    <property type="entry name" value="WH-like_DNA-bd_sf"/>
</dbReference>
<reference evidence="1 2" key="1">
    <citation type="submission" date="2013-12" db="EMBL/GenBank/DDBJ databases">
        <authorList>
            <person name="Zelazny A."/>
            <person name="Olivier K."/>
            <person name="Holland S."/>
            <person name="Lenaerts A."/>
            <person name="Ordway D."/>
            <person name="DeGroote M.A."/>
            <person name="Parker T."/>
            <person name="Sizemore C."/>
            <person name="Tallon L.J."/>
            <person name="Sadzewicz L.K."/>
            <person name="Sengamalay N."/>
            <person name="Fraser C.M."/>
            <person name="Hine E."/>
            <person name="Shefchek K.A."/>
            <person name="Das S.P."/>
            <person name="Tettelin H."/>
        </authorList>
    </citation>
    <scope>NUCLEOTIDE SEQUENCE [LARGE SCALE GENOMIC DNA]</scope>
    <source>
        <strain evidence="1 2">1513</strain>
    </source>
</reference>
<comment type="caution">
    <text evidence="1">The sequence shown here is derived from an EMBL/GenBank/DDBJ whole genome shotgun (WGS) entry which is preliminary data.</text>
</comment>
<gene>
    <name evidence="1" type="ORF">I540_0264</name>
</gene>
<dbReference type="Gene3D" id="1.10.10.10">
    <property type="entry name" value="Winged helix-like DNA-binding domain superfamily/Winged helix DNA-binding domain"/>
    <property type="match status" value="1"/>
</dbReference>
<evidence type="ECO:0000313" key="2">
    <source>
        <dbReference type="Proteomes" id="UP000023351"/>
    </source>
</evidence>
<dbReference type="AlphaFoldDB" id="X8E0X2"/>
<dbReference type="SUPFAM" id="SSF46785">
    <property type="entry name" value="Winged helix' DNA-binding domain"/>
    <property type="match status" value="1"/>
</dbReference>